<name>A0A5C3QMX1_9AGAR</name>
<protein>
    <recommendedName>
        <fullName evidence="3">DRBM domain-containing protein</fullName>
    </recommendedName>
</protein>
<sequence>MPPTHYRMQLNSVLQANQWVARYVCTVNGPQDAVWWHATLYIQESAYSAGSGLTKGLAMEEAAENALCIIAQQTDVQPVRQRTRRP</sequence>
<organism evidence="1 2">
    <name type="scientific">Pterulicium gracile</name>
    <dbReference type="NCBI Taxonomy" id="1884261"/>
    <lineage>
        <taxon>Eukaryota</taxon>
        <taxon>Fungi</taxon>
        <taxon>Dikarya</taxon>
        <taxon>Basidiomycota</taxon>
        <taxon>Agaricomycotina</taxon>
        <taxon>Agaricomycetes</taxon>
        <taxon>Agaricomycetidae</taxon>
        <taxon>Agaricales</taxon>
        <taxon>Pleurotineae</taxon>
        <taxon>Pterulaceae</taxon>
        <taxon>Pterulicium</taxon>
    </lineage>
</organism>
<gene>
    <name evidence="1" type="ORF">BDV98DRAFT_566233</name>
</gene>
<keyword evidence="2" id="KW-1185">Reference proteome</keyword>
<proteinExistence type="predicted"/>
<dbReference type="Gene3D" id="3.30.160.20">
    <property type="match status" value="1"/>
</dbReference>
<dbReference type="Proteomes" id="UP000305067">
    <property type="component" value="Unassembled WGS sequence"/>
</dbReference>
<evidence type="ECO:0000313" key="1">
    <source>
        <dbReference type="EMBL" id="TFL02678.1"/>
    </source>
</evidence>
<evidence type="ECO:0000313" key="2">
    <source>
        <dbReference type="Proteomes" id="UP000305067"/>
    </source>
</evidence>
<dbReference type="SUPFAM" id="SSF54768">
    <property type="entry name" value="dsRNA-binding domain-like"/>
    <property type="match status" value="1"/>
</dbReference>
<accession>A0A5C3QMX1</accession>
<dbReference type="OrthoDB" id="112668at2759"/>
<reference evidence="1 2" key="1">
    <citation type="journal article" date="2019" name="Nat. Ecol. Evol.">
        <title>Megaphylogeny resolves global patterns of mushroom evolution.</title>
        <authorList>
            <person name="Varga T."/>
            <person name="Krizsan K."/>
            <person name="Foldi C."/>
            <person name="Dima B."/>
            <person name="Sanchez-Garcia M."/>
            <person name="Sanchez-Ramirez S."/>
            <person name="Szollosi G.J."/>
            <person name="Szarkandi J.G."/>
            <person name="Papp V."/>
            <person name="Albert L."/>
            <person name="Andreopoulos W."/>
            <person name="Angelini C."/>
            <person name="Antonin V."/>
            <person name="Barry K.W."/>
            <person name="Bougher N.L."/>
            <person name="Buchanan P."/>
            <person name="Buyck B."/>
            <person name="Bense V."/>
            <person name="Catcheside P."/>
            <person name="Chovatia M."/>
            <person name="Cooper J."/>
            <person name="Damon W."/>
            <person name="Desjardin D."/>
            <person name="Finy P."/>
            <person name="Geml J."/>
            <person name="Haridas S."/>
            <person name="Hughes K."/>
            <person name="Justo A."/>
            <person name="Karasinski D."/>
            <person name="Kautmanova I."/>
            <person name="Kiss B."/>
            <person name="Kocsube S."/>
            <person name="Kotiranta H."/>
            <person name="LaButti K.M."/>
            <person name="Lechner B.E."/>
            <person name="Liimatainen K."/>
            <person name="Lipzen A."/>
            <person name="Lukacs Z."/>
            <person name="Mihaltcheva S."/>
            <person name="Morgado L.N."/>
            <person name="Niskanen T."/>
            <person name="Noordeloos M.E."/>
            <person name="Ohm R.A."/>
            <person name="Ortiz-Santana B."/>
            <person name="Ovrebo C."/>
            <person name="Racz N."/>
            <person name="Riley R."/>
            <person name="Savchenko A."/>
            <person name="Shiryaev A."/>
            <person name="Soop K."/>
            <person name="Spirin V."/>
            <person name="Szebenyi C."/>
            <person name="Tomsovsky M."/>
            <person name="Tulloss R.E."/>
            <person name="Uehling J."/>
            <person name="Grigoriev I.V."/>
            <person name="Vagvolgyi C."/>
            <person name="Papp T."/>
            <person name="Martin F.M."/>
            <person name="Miettinen O."/>
            <person name="Hibbett D.S."/>
            <person name="Nagy L.G."/>
        </authorList>
    </citation>
    <scope>NUCLEOTIDE SEQUENCE [LARGE SCALE GENOMIC DNA]</scope>
    <source>
        <strain evidence="1 2">CBS 309.79</strain>
    </source>
</reference>
<dbReference type="AlphaFoldDB" id="A0A5C3QMX1"/>
<dbReference type="EMBL" id="ML178822">
    <property type="protein sequence ID" value="TFL02678.1"/>
    <property type="molecule type" value="Genomic_DNA"/>
</dbReference>
<evidence type="ECO:0008006" key="3">
    <source>
        <dbReference type="Google" id="ProtNLM"/>
    </source>
</evidence>
<dbReference type="CDD" id="cd00048">
    <property type="entry name" value="DSRM_SF"/>
    <property type="match status" value="1"/>
</dbReference>